<dbReference type="PROSITE" id="PS50931">
    <property type="entry name" value="HTH_LYSR"/>
    <property type="match status" value="1"/>
</dbReference>
<dbReference type="Proteomes" id="UP000185657">
    <property type="component" value="Unassembled WGS sequence"/>
</dbReference>
<evidence type="ECO:0000313" key="9">
    <source>
        <dbReference type="Proteomes" id="UP000185680"/>
    </source>
</evidence>
<dbReference type="InterPro" id="IPR036388">
    <property type="entry name" value="WH-like_DNA-bd_sf"/>
</dbReference>
<protein>
    <submittedName>
        <fullName evidence="7">D-alanyl-D-alanine endopeptidase</fullName>
    </submittedName>
    <submittedName>
        <fullName evidence="6">LysR family transcriptional regulator</fullName>
    </submittedName>
</protein>
<dbReference type="STRING" id="1763535.LPB072_15425"/>
<keyword evidence="2" id="KW-0805">Transcription regulation</keyword>
<dbReference type="Gene3D" id="3.40.190.10">
    <property type="entry name" value="Periplasmic binding protein-like II"/>
    <property type="match status" value="2"/>
</dbReference>
<dbReference type="GO" id="GO:0003677">
    <property type="term" value="F:DNA binding"/>
    <property type="evidence" value="ECO:0007669"/>
    <property type="project" value="UniProtKB-KW"/>
</dbReference>
<dbReference type="SUPFAM" id="SSF46785">
    <property type="entry name" value="Winged helix' DNA-binding domain"/>
    <property type="match status" value="1"/>
</dbReference>
<dbReference type="CDD" id="cd08414">
    <property type="entry name" value="PBP2_LTTR_aromatics_like"/>
    <property type="match status" value="1"/>
</dbReference>
<dbReference type="Pfam" id="PF00126">
    <property type="entry name" value="HTH_1"/>
    <property type="match status" value="1"/>
</dbReference>
<reference evidence="6 9" key="2">
    <citation type="submission" date="2016-10" db="EMBL/GenBank/DDBJ databases">
        <title>Hydorgenophaga sp. LPB0072 isolated from gastropod.</title>
        <authorList>
            <person name="Kim E."/>
            <person name="Yi H."/>
        </authorList>
    </citation>
    <scope>NUCLEOTIDE SEQUENCE [LARGE SCALE GENOMIC DNA]</scope>
    <source>
        <strain evidence="6 9">LPB0072</strain>
    </source>
</reference>
<keyword evidence="3" id="KW-0238">DNA-binding</keyword>
<dbReference type="AlphaFoldDB" id="A0A162PDI6"/>
<dbReference type="PANTHER" id="PTHR30346">
    <property type="entry name" value="TRANSCRIPTIONAL DUAL REGULATOR HCAR-RELATED"/>
    <property type="match status" value="1"/>
</dbReference>
<proteinExistence type="inferred from homology"/>
<dbReference type="Gene3D" id="1.10.10.10">
    <property type="entry name" value="Winged helix-like DNA-binding domain superfamily/Winged helix DNA-binding domain"/>
    <property type="match status" value="1"/>
</dbReference>
<dbReference type="EMBL" id="CP017476">
    <property type="protein sequence ID" value="AOW14021.1"/>
    <property type="molecule type" value="Genomic_DNA"/>
</dbReference>
<dbReference type="PRINTS" id="PR00039">
    <property type="entry name" value="HTHLYSR"/>
</dbReference>
<evidence type="ECO:0000259" key="5">
    <source>
        <dbReference type="PROSITE" id="PS50931"/>
    </source>
</evidence>
<reference evidence="7 8" key="1">
    <citation type="submission" date="2016-02" db="EMBL/GenBank/DDBJ databases">
        <title>Draft genome sequence of Hydrogenophaga sp. LPB0072.</title>
        <authorList>
            <person name="Shin S.-K."/>
            <person name="Yi H."/>
        </authorList>
    </citation>
    <scope>NUCLEOTIDE SEQUENCE [LARGE SCALE GENOMIC DNA]</scope>
    <source>
        <strain evidence="7 8">LPB0072</strain>
    </source>
</reference>
<dbReference type="GO" id="GO:0003700">
    <property type="term" value="F:DNA-binding transcription factor activity"/>
    <property type="evidence" value="ECO:0007669"/>
    <property type="project" value="InterPro"/>
</dbReference>
<dbReference type="GO" id="GO:0032993">
    <property type="term" value="C:protein-DNA complex"/>
    <property type="evidence" value="ECO:0007669"/>
    <property type="project" value="TreeGrafter"/>
</dbReference>
<dbReference type="FunFam" id="1.10.10.10:FF:000001">
    <property type="entry name" value="LysR family transcriptional regulator"/>
    <property type="match status" value="1"/>
</dbReference>
<sequence>MDLRHLRCFLAVAQELHFARAAEKLHIEQSPLSRAIKELEEELGIRLFDRNTRSTRLTRAGQVFMEHVPRVFAALSQARESVRAVSAGYQRQLRIALSGSITQAHLTALLSRCREEEPDTEIRLYEVPVAQQIKGLESDLYDAGFAQSSEVGEVLFAVPAWNDPMVVAVPSRHPLLIHKKLPLDEVLRYPLVLCSHDGCEGSSPQLARMLRATDLEPIVAEQVASHDLMVTLVAAGYGLGFTTEAHVSTSHHPEIVTRPLAGRTPVLTTYLIRRIGEPAEVLQRFVERALFDAPGRAADEALDTSPGGSK</sequence>
<organism evidence="6 9">
    <name type="scientific">Hydrogenophaga crassostreae</name>
    <dbReference type="NCBI Taxonomy" id="1763535"/>
    <lineage>
        <taxon>Bacteria</taxon>
        <taxon>Pseudomonadati</taxon>
        <taxon>Pseudomonadota</taxon>
        <taxon>Betaproteobacteria</taxon>
        <taxon>Burkholderiales</taxon>
        <taxon>Comamonadaceae</taxon>
        <taxon>Hydrogenophaga</taxon>
    </lineage>
</organism>
<dbReference type="InterPro" id="IPR000847">
    <property type="entry name" value="LysR_HTH_N"/>
</dbReference>
<keyword evidence="8" id="KW-1185">Reference proteome</keyword>
<dbReference type="PANTHER" id="PTHR30346:SF0">
    <property type="entry name" value="HCA OPERON TRANSCRIPTIONAL ACTIVATOR HCAR"/>
    <property type="match status" value="1"/>
</dbReference>
<dbReference type="InterPro" id="IPR036390">
    <property type="entry name" value="WH_DNA-bd_sf"/>
</dbReference>
<evidence type="ECO:0000313" key="6">
    <source>
        <dbReference type="EMBL" id="AOW14021.1"/>
    </source>
</evidence>
<dbReference type="Proteomes" id="UP000185680">
    <property type="component" value="Chromosome"/>
</dbReference>
<comment type="similarity">
    <text evidence="1">Belongs to the LysR transcriptional regulatory family.</text>
</comment>
<evidence type="ECO:0000313" key="7">
    <source>
        <dbReference type="EMBL" id="OAD44017.1"/>
    </source>
</evidence>
<dbReference type="Pfam" id="PF03466">
    <property type="entry name" value="LysR_substrate"/>
    <property type="match status" value="1"/>
</dbReference>
<name>A0A162PDI6_9BURK</name>
<gene>
    <name evidence="6" type="ORF">LPB072_15425</name>
    <name evidence="7" type="ORF">LPB72_00395</name>
</gene>
<evidence type="ECO:0000256" key="4">
    <source>
        <dbReference type="ARBA" id="ARBA00023163"/>
    </source>
</evidence>
<dbReference type="KEGG" id="hyl:LPB072_15425"/>
<evidence type="ECO:0000313" key="8">
    <source>
        <dbReference type="Proteomes" id="UP000185657"/>
    </source>
</evidence>
<accession>A0A162PDI6</accession>
<evidence type="ECO:0000256" key="2">
    <source>
        <dbReference type="ARBA" id="ARBA00023015"/>
    </source>
</evidence>
<evidence type="ECO:0000256" key="3">
    <source>
        <dbReference type="ARBA" id="ARBA00023125"/>
    </source>
</evidence>
<dbReference type="SUPFAM" id="SSF53850">
    <property type="entry name" value="Periplasmic binding protein-like II"/>
    <property type="match status" value="1"/>
</dbReference>
<dbReference type="InterPro" id="IPR005119">
    <property type="entry name" value="LysR_subst-bd"/>
</dbReference>
<evidence type="ECO:0000256" key="1">
    <source>
        <dbReference type="ARBA" id="ARBA00009437"/>
    </source>
</evidence>
<dbReference type="OrthoDB" id="646694at2"/>
<keyword evidence="4" id="KW-0804">Transcription</keyword>
<dbReference type="EMBL" id="LVWD01000001">
    <property type="protein sequence ID" value="OAD44017.1"/>
    <property type="molecule type" value="Genomic_DNA"/>
</dbReference>
<dbReference type="RefSeq" id="WP_066084125.1">
    <property type="nucleotide sequence ID" value="NZ_CP017476.1"/>
</dbReference>
<feature type="domain" description="HTH lysR-type" evidence="5">
    <location>
        <begin position="1"/>
        <end position="58"/>
    </location>
</feature>